<feature type="region of interest" description="Disordered" evidence="1">
    <location>
        <begin position="107"/>
        <end position="138"/>
    </location>
</feature>
<feature type="compositionally biased region" description="Acidic residues" evidence="1">
    <location>
        <begin position="109"/>
        <end position="118"/>
    </location>
</feature>
<accession>A0A2G5UI71</accession>
<proteinExistence type="predicted"/>
<organism evidence="2 3">
    <name type="scientific">Caenorhabditis nigoni</name>
    <dbReference type="NCBI Taxonomy" id="1611254"/>
    <lineage>
        <taxon>Eukaryota</taxon>
        <taxon>Metazoa</taxon>
        <taxon>Ecdysozoa</taxon>
        <taxon>Nematoda</taxon>
        <taxon>Chromadorea</taxon>
        <taxon>Rhabditida</taxon>
        <taxon>Rhabditina</taxon>
        <taxon>Rhabditomorpha</taxon>
        <taxon>Rhabditoidea</taxon>
        <taxon>Rhabditidae</taxon>
        <taxon>Peloderinae</taxon>
        <taxon>Caenorhabditis</taxon>
    </lineage>
</organism>
<evidence type="ECO:0000256" key="1">
    <source>
        <dbReference type="SAM" id="MobiDB-lite"/>
    </source>
</evidence>
<dbReference type="Proteomes" id="UP000230233">
    <property type="component" value="Chromosome III"/>
</dbReference>
<reference evidence="3" key="1">
    <citation type="submission" date="2017-10" db="EMBL/GenBank/DDBJ databases">
        <title>Rapid genome shrinkage in a self-fertile nematode reveals novel sperm competition proteins.</title>
        <authorList>
            <person name="Yin D."/>
            <person name="Schwarz E.M."/>
            <person name="Thomas C.G."/>
            <person name="Felde R.L."/>
            <person name="Korf I.F."/>
            <person name="Cutter A.D."/>
            <person name="Schartner C.M."/>
            <person name="Ralston E.J."/>
            <person name="Meyer B.J."/>
            <person name="Haag E.S."/>
        </authorList>
    </citation>
    <scope>NUCLEOTIDE SEQUENCE [LARGE SCALE GENOMIC DNA]</scope>
    <source>
        <strain evidence="3">JU1422</strain>
    </source>
</reference>
<keyword evidence="3" id="KW-1185">Reference proteome</keyword>
<evidence type="ECO:0000313" key="2">
    <source>
        <dbReference type="EMBL" id="PIC39260.1"/>
    </source>
</evidence>
<comment type="caution">
    <text evidence="2">The sequence shown here is derived from an EMBL/GenBank/DDBJ whole genome shotgun (WGS) entry which is preliminary data.</text>
</comment>
<name>A0A2G5UI71_9PELO</name>
<sequence>MYSNLFLNVYTVWKTYKEFNECMSCYTENFLFEKLTRVHENPVEDIDELKERTLAMVENLSKSELVTWYSEEEQDQIIQKLKELTPVDWFPAEEIPEEDAPAAIPMAPEEAENVDVEPEAVPVPDVTRTRLPRACQRD</sequence>
<evidence type="ECO:0000313" key="3">
    <source>
        <dbReference type="Proteomes" id="UP000230233"/>
    </source>
</evidence>
<gene>
    <name evidence="2" type="primary">Cnig_chr_III.g11003</name>
    <name evidence="2" type="ORF">B9Z55_011003</name>
</gene>
<dbReference type="AlphaFoldDB" id="A0A2G5UI71"/>
<dbReference type="EMBL" id="PDUG01000003">
    <property type="protein sequence ID" value="PIC39260.1"/>
    <property type="molecule type" value="Genomic_DNA"/>
</dbReference>
<protein>
    <submittedName>
        <fullName evidence="2">Uncharacterized protein</fullName>
    </submittedName>
</protein>